<evidence type="ECO:0000313" key="8">
    <source>
        <dbReference type="EMBL" id="OXC77187.1"/>
    </source>
</evidence>
<evidence type="ECO:0000256" key="6">
    <source>
        <dbReference type="SAM" id="SignalP"/>
    </source>
</evidence>
<evidence type="ECO:0000256" key="2">
    <source>
        <dbReference type="ARBA" id="ARBA00008814"/>
    </source>
</evidence>
<comment type="caution">
    <text evidence="8">The sequence shown here is derived from an EMBL/GenBank/DDBJ whole genome shotgun (WGS) entry which is preliminary data.</text>
</comment>
<evidence type="ECO:0000259" key="7">
    <source>
        <dbReference type="PROSITE" id="PS50983"/>
    </source>
</evidence>
<dbReference type="Gene3D" id="3.40.50.1980">
    <property type="entry name" value="Nitrogenase molybdenum iron protein domain"/>
    <property type="match status" value="2"/>
</dbReference>
<evidence type="ECO:0000256" key="1">
    <source>
        <dbReference type="ARBA" id="ARBA00004196"/>
    </source>
</evidence>
<dbReference type="PROSITE" id="PS50983">
    <property type="entry name" value="FE_B12_PBP"/>
    <property type="match status" value="1"/>
</dbReference>
<proteinExistence type="inferred from homology"/>
<dbReference type="CDD" id="cd01146">
    <property type="entry name" value="FhuD"/>
    <property type="match status" value="1"/>
</dbReference>
<keyword evidence="4" id="KW-0406">Ion transport</keyword>
<keyword evidence="3" id="KW-0813">Transport</keyword>
<dbReference type="GO" id="GO:0030288">
    <property type="term" value="C:outer membrane-bounded periplasmic space"/>
    <property type="evidence" value="ECO:0007669"/>
    <property type="project" value="TreeGrafter"/>
</dbReference>
<evidence type="ECO:0000256" key="5">
    <source>
        <dbReference type="ARBA" id="ARBA00022729"/>
    </source>
</evidence>
<evidence type="ECO:0000313" key="9">
    <source>
        <dbReference type="Proteomes" id="UP000214720"/>
    </source>
</evidence>
<comment type="similarity">
    <text evidence="2">Belongs to the bacterial solute-binding protein 8 family.</text>
</comment>
<sequence>MLSALLGAGALAATALSDVALAGEGSAATPRRIVVLDWGLTEMVLSIGVVPVGIANTRDFRRNFTACDVPASVVDLGLMFQPNMELLFALKPDLIVISPAHARLRTALEQVAPTVTLGRYRSSEAPYCAARAETLQLARLLGCEARAEALLMQADTALDHARTALAALPGVSSVGGAGGAGSEKGRPLYMVNFIDEAHVRVFGPNSFYGELMATLGLRNAVHSGAYSTTGFDVLGSVPDAALLYMKPLASSVANMMKTSPLWHAMPFTNEGRMVGLPRVPPDGCVLSAMLFARVLVDAFEQTGEQTTAAKEHA</sequence>
<evidence type="ECO:0000256" key="4">
    <source>
        <dbReference type="ARBA" id="ARBA00022496"/>
    </source>
</evidence>
<dbReference type="GO" id="GO:1901678">
    <property type="term" value="P:iron coordination entity transport"/>
    <property type="evidence" value="ECO:0007669"/>
    <property type="project" value="UniProtKB-ARBA"/>
</dbReference>
<reference evidence="9" key="1">
    <citation type="submission" date="2017-01" db="EMBL/GenBank/DDBJ databases">
        <title>Genome Analysis of Deinococcus marmoris KOPRI26562.</title>
        <authorList>
            <person name="Kim J.H."/>
            <person name="Oh H.-M."/>
        </authorList>
    </citation>
    <scope>NUCLEOTIDE SEQUENCE [LARGE SCALE GENOMIC DNA]</scope>
    <source>
        <strain evidence="9">PAMC 26633</strain>
    </source>
</reference>
<accession>A0A226X2F8</accession>
<feature type="signal peptide" evidence="6">
    <location>
        <begin position="1"/>
        <end position="22"/>
    </location>
</feature>
<dbReference type="PANTHER" id="PTHR30532:SF1">
    <property type="entry name" value="IRON(3+)-HYDROXAMATE-BINDING PROTEIN FHUD"/>
    <property type="match status" value="1"/>
</dbReference>
<dbReference type="InterPro" id="IPR051313">
    <property type="entry name" value="Bact_iron-sidero_bind"/>
</dbReference>
<organism evidence="8 9">
    <name type="scientific">Caballeronia sordidicola</name>
    <name type="common">Burkholderia sordidicola</name>
    <dbReference type="NCBI Taxonomy" id="196367"/>
    <lineage>
        <taxon>Bacteria</taxon>
        <taxon>Pseudomonadati</taxon>
        <taxon>Pseudomonadota</taxon>
        <taxon>Betaproteobacteria</taxon>
        <taxon>Burkholderiales</taxon>
        <taxon>Burkholderiaceae</taxon>
        <taxon>Caballeronia</taxon>
    </lineage>
</organism>
<dbReference type="PANTHER" id="PTHR30532">
    <property type="entry name" value="IRON III DICITRATE-BINDING PERIPLASMIC PROTEIN"/>
    <property type="match status" value="1"/>
</dbReference>
<dbReference type="InterPro" id="IPR002491">
    <property type="entry name" value="ABC_transptr_periplasmic_BD"/>
</dbReference>
<keyword evidence="5 6" id="KW-0732">Signal</keyword>
<dbReference type="SUPFAM" id="SSF53807">
    <property type="entry name" value="Helical backbone' metal receptor"/>
    <property type="match status" value="1"/>
</dbReference>
<dbReference type="Proteomes" id="UP000214720">
    <property type="component" value="Unassembled WGS sequence"/>
</dbReference>
<protein>
    <submittedName>
        <fullName evidence="8">Ferric hydroxamate ABC transporter periplasmic substrate binding protein FhuD</fullName>
    </submittedName>
</protein>
<gene>
    <name evidence="8" type="ORF">BSU04_19420</name>
</gene>
<dbReference type="AlphaFoldDB" id="A0A226X2F8"/>
<dbReference type="EMBL" id="MTHB01000110">
    <property type="protein sequence ID" value="OXC77187.1"/>
    <property type="molecule type" value="Genomic_DNA"/>
</dbReference>
<dbReference type="Pfam" id="PF01497">
    <property type="entry name" value="Peripla_BP_2"/>
    <property type="match status" value="1"/>
</dbReference>
<keyword evidence="4" id="KW-0408">Iron</keyword>
<name>A0A226X2F8_CABSO</name>
<evidence type="ECO:0000256" key="3">
    <source>
        <dbReference type="ARBA" id="ARBA00022448"/>
    </source>
</evidence>
<feature type="chain" id="PRO_5012375567" evidence="6">
    <location>
        <begin position="23"/>
        <end position="313"/>
    </location>
</feature>
<keyword evidence="4" id="KW-0410">Iron transport</keyword>
<feature type="domain" description="Fe/B12 periplasmic-binding" evidence="7">
    <location>
        <begin position="32"/>
        <end position="307"/>
    </location>
</feature>
<comment type="subcellular location">
    <subcellularLocation>
        <location evidence="1">Cell envelope</location>
    </subcellularLocation>
</comment>